<dbReference type="EMBL" id="JAAAMI010000023">
    <property type="protein sequence ID" value="NDV45421.1"/>
    <property type="molecule type" value="Genomic_DNA"/>
</dbReference>
<reference evidence="1 2" key="1">
    <citation type="submission" date="2020-01" db="EMBL/GenBank/DDBJ databases">
        <title>Muricauda sediminis sp.nov. 40Bstr401.</title>
        <authorList>
            <person name="Xue Z."/>
            <person name="Zhu S."/>
            <person name="Ren N."/>
            <person name="Chen T."/>
            <person name="Chen X."/>
            <person name="Chen J."/>
            <person name="Yang J."/>
        </authorList>
    </citation>
    <scope>NUCLEOTIDE SEQUENCE [LARGE SCALE GENOMIC DNA]</scope>
    <source>
        <strain evidence="1 2">40Bstr401</strain>
    </source>
</reference>
<name>A0A6I5L6M2_9FLAO</name>
<accession>A0A6I5L6M2</accession>
<gene>
    <name evidence="1" type="ORF">GTK07_19050</name>
</gene>
<dbReference type="RefSeq" id="WP_163636627.1">
    <property type="nucleotide sequence ID" value="NZ_JAAAMI010000023.1"/>
</dbReference>
<sequence>MNVFSKFIYIALLCFTLLNYQSRSTKLDNEVVDSDFILYSSLIQKGESALLNNKIDSSKVYYGRAIDLIDSPLAKDCFTGMQISASVNDMEGFKRFMDKGFMNGLTPELILNDSLLNKYIAYNRLSKKLIKQFKRKNIVYLNSINTFLKDTIYKISAYDNRWKIYYMDSLSAVDKINSEKYSSKYDSIVTELVEKKLIPLVVKYGFPGERLIGIEKSGNPSDPYNYNIGNNHALFILLHYYSFDRDCKFNTILHDQLLLGNMTPQQYASVMDFQAKYTIGDNCSEGYFNQWWSSDNSEDFESINIRRKNIGLCPFEEETKKLNRGRNICYQYDDGIYEHIKLFYWCG</sequence>
<comment type="caution">
    <text evidence="1">The sequence shown here is derived from an EMBL/GenBank/DDBJ whole genome shotgun (WGS) entry which is preliminary data.</text>
</comment>
<dbReference type="Proteomes" id="UP000468707">
    <property type="component" value="Unassembled WGS sequence"/>
</dbReference>
<keyword evidence="2" id="KW-1185">Reference proteome</keyword>
<dbReference type="AlphaFoldDB" id="A0A6I5L6M2"/>
<evidence type="ECO:0000313" key="1">
    <source>
        <dbReference type="EMBL" id="NDV45421.1"/>
    </source>
</evidence>
<protein>
    <submittedName>
        <fullName evidence="1">Uncharacterized protein</fullName>
    </submittedName>
</protein>
<proteinExistence type="predicted"/>
<evidence type="ECO:0000313" key="2">
    <source>
        <dbReference type="Proteomes" id="UP000468707"/>
    </source>
</evidence>
<organism evidence="1 2">
    <name type="scientific">Flagellimonas sediminis</name>
    <dbReference type="NCBI Taxonomy" id="2696468"/>
    <lineage>
        <taxon>Bacteria</taxon>
        <taxon>Pseudomonadati</taxon>
        <taxon>Bacteroidota</taxon>
        <taxon>Flavobacteriia</taxon>
        <taxon>Flavobacteriales</taxon>
        <taxon>Flavobacteriaceae</taxon>
        <taxon>Flagellimonas</taxon>
    </lineage>
</organism>